<evidence type="ECO:0000313" key="1">
    <source>
        <dbReference type="EMBL" id="KKK98948.1"/>
    </source>
</evidence>
<sequence>MKSCTKCRKELPETSEFFYREKKGRNGLRSVCKKCASNYDKNKNVDKIKKNKYQRDYYKKRRVYFLSIRYIHQKLRRQNKIPKYCTICNQPKKLELASINHSYSEDIKKYLWLCHECHALFDIEQRGVIIGH</sequence>
<accession>A0A0F8ZYM2</accession>
<comment type="caution">
    <text evidence="1">The sequence shown here is derived from an EMBL/GenBank/DDBJ whole genome shotgun (WGS) entry which is preliminary data.</text>
</comment>
<name>A0A0F8ZYM2_9ZZZZ</name>
<gene>
    <name evidence="1" type="ORF">LCGC14_2637670</name>
</gene>
<organism evidence="1">
    <name type="scientific">marine sediment metagenome</name>
    <dbReference type="NCBI Taxonomy" id="412755"/>
    <lineage>
        <taxon>unclassified sequences</taxon>
        <taxon>metagenomes</taxon>
        <taxon>ecological metagenomes</taxon>
    </lineage>
</organism>
<dbReference type="EMBL" id="LAZR01045403">
    <property type="protein sequence ID" value="KKK98948.1"/>
    <property type="molecule type" value="Genomic_DNA"/>
</dbReference>
<reference evidence="1" key="1">
    <citation type="journal article" date="2015" name="Nature">
        <title>Complex archaea that bridge the gap between prokaryotes and eukaryotes.</title>
        <authorList>
            <person name="Spang A."/>
            <person name="Saw J.H."/>
            <person name="Jorgensen S.L."/>
            <person name="Zaremba-Niedzwiedzka K."/>
            <person name="Martijn J."/>
            <person name="Lind A.E."/>
            <person name="van Eijk R."/>
            <person name="Schleper C."/>
            <person name="Guy L."/>
            <person name="Ettema T.J."/>
        </authorList>
    </citation>
    <scope>NUCLEOTIDE SEQUENCE</scope>
</reference>
<protein>
    <submittedName>
        <fullName evidence="1">Uncharacterized protein</fullName>
    </submittedName>
</protein>
<proteinExistence type="predicted"/>
<dbReference type="AlphaFoldDB" id="A0A0F8ZYM2"/>